<dbReference type="InterPro" id="IPR029058">
    <property type="entry name" value="AB_hydrolase_fold"/>
</dbReference>
<sequence length="359" mass="40596">MNYPIVFIPGLFGSLGDDVIKGTGEFSFGLAEKIYKPFIEILNSMGYIEGLNLFVSYYDWKMSVLDAVNKYLYQDIEIIKYKTGMNKVILIGHSLGGLLGRAYINYFSPDSVDKLIMIGTPNLGAVNAYYFWSGGKLPYQKVEDNPLYNALKIGFIMYLNIFQKENYIETLREAFPVAKDLLPSYKYESYLFYNKDGTKRGIPIEEMTINNSFLNRLEDETNNAYNKYFIVSGTGIKTNKKFLVDINDSGKTKWTDGKPIKTYVTNRGDGTVITDSTLGCLNADSIVIEGNHTDILYKSADYLSAILEKPIVKETKISKAEKAYNIFTDNIAKAGIDIKSKNVQVVKISSDKYWVMVTE</sequence>
<protein>
    <submittedName>
        <fullName evidence="1">Alpha/beta fold hydrolase</fullName>
    </submittedName>
</protein>
<dbReference type="GO" id="GO:0008374">
    <property type="term" value="F:O-acyltransferase activity"/>
    <property type="evidence" value="ECO:0007669"/>
    <property type="project" value="InterPro"/>
</dbReference>
<dbReference type="GO" id="GO:0006629">
    <property type="term" value="P:lipid metabolic process"/>
    <property type="evidence" value="ECO:0007669"/>
    <property type="project" value="InterPro"/>
</dbReference>
<comment type="caution">
    <text evidence="1">The sequence shown here is derived from an EMBL/GenBank/DDBJ whole genome shotgun (WGS) entry which is preliminary data.</text>
</comment>
<dbReference type="ESTHER" id="9firm-a0a926ev54">
    <property type="family name" value="Bacterial_EstLip_FamXIV"/>
</dbReference>
<reference evidence="1" key="1">
    <citation type="submission" date="2020-08" db="EMBL/GenBank/DDBJ databases">
        <title>Genome public.</title>
        <authorList>
            <person name="Liu C."/>
            <person name="Sun Q."/>
        </authorList>
    </citation>
    <scope>NUCLEOTIDE SEQUENCE</scope>
    <source>
        <strain evidence="1">BX21</strain>
    </source>
</reference>
<dbReference type="EMBL" id="JACRTG010000004">
    <property type="protein sequence ID" value="MBC8586884.1"/>
    <property type="molecule type" value="Genomic_DNA"/>
</dbReference>
<accession>A0A926EV54</accession>
<dbReference type="Pfam" id="PF02450">
    <property type="entry name" value="LCAT"/>
    <property type="match status" value="1"/>
</dbReference>
<proteinExistence type="predicted"/>
<evidence type="ECO:0000313" key="1">
    <source>
        <dbReference type="EMBL" id="MBC8586884.1"/>
    </source>
</evidence>
<gene>
    <name evidence="1" type="ORF">H8707_01340</name>
</gene>
<keyword evidence="1" id="KW-0378">Hydrolase</keyword>
<dbReference type="Gene3D" id="3.40.50.1820">
    <property type="entry name" value="alpha/beta hydrolase"/>
    <property type="match status" value="1"/>
</dbReference>
<name>A0A926EV54_9FIRM</name>
<dbReference type="AlphaFoldDB" id="A0A926EV54"/>
<dbReference type="Proteomes" id="UP000601171">
    <property type="component" value="Unassembled WGS sequence"/>
</dbReference>
<keyword evidence="2" id="KW-1185">Reference proteome</keyword>
<dbReference type="PANTHER" id="PTHR11440">
    <property type="entry name" value="LECITHIN-CHOLESTEROL ACYLTRANSFERASE-RELATED"/>
    <property type="match status" value="1"/>
</dbReference>
<evidence type="ECO:0000313" key="2">
    <source>
        <dbReference type="Proteomes" id="UP000601171"/>
    </source>
</evidence>
<dbReference type="RefSeq" id="WP_262428354.1">
    <property type="nucleotide sequence ID" value="NZ_JACRTG010000004.1"/>
</dbReference>
<dbReference type="InterPro" id="IPR003386">
    <property type="entry name" value="LACT/PDAT_acylTrfase"/>
</dbReference>
<dbReference type="SUPFAM" id="SSF53474">
    <property type="entry name" value="alpha/beta-Hydrolases"/>
    <property type="match status" value="1"/>
</dbReference>
<dbReference type="GO" id="GO:0016787">
    <property type="term" value="F:hydrolase activity"/>
    <property type="evidence" value="ECO:0007669"/>
    <property type="project" value="UniProtKB-KW"/>
</dbReference>
<organism evidence="1 2">
    <name type="scientific">Paratissierella segnis</name>
    <dbReference type="NCBI Taxonomy" id="2763679"/>
    <lineage>
        <taxon>Bacteria</taxon>
        <taxon>Bacillati</taxon>
        <taxon>Bacillota</taxon>
        <taxon>Tissierellia</taxon>
        <taxon>Tissierellales</taxon>
        <taxon>Tissierellaceae</taxon>
        <taxon>Paratissierella</taxon>
    </lineage>
</organism>